<accession>A0ABP1FN80</accession>
<gene>
    <name evidence="2" type="primary">g2661</name>
    <name evidence="2" type="ORF">VP750_LOCUS2278</name>
</gene>
<sequence>MIMFVLILAAIVPLVPGQNSCQSLADNLFNGNCKSFVGYFKDKADYAISQSDAAFKNTAAGAPYPSDSCCYDAKDFSNLGCSCDAAVIGGARQNGVKENAVRIIPRATMYSRCNGNQFGDATTSGGC</sequence>
<evidence type="ECO:0000313" key="2">
    <source>
        <dbReference type="EMBL" id="CAL5220619.1"/>
    </source>
</evidence>
<feature type="signal peptide" evidence="1">
    <location>
        <begin position="1"/>
        <end position="17"/>
    </location>
</feature>
<evidence type="ECO:0000313" key="3">
    <source>
        <dbReference type="Proteomes" id="UP001497392"/>
    </source>
</evidence>
<protein>
    <submittedName>
        <fullName evidence="2">G2661 protein</fullName>
    </submittedName>
</protein>
<dbReference type="Proteomes" id="UP001497392">
    <property type="component" value="Unassembled WGS sequence"/>
</dbReference>
<feature type="chain" id="PRO_5045942257" evidence="1">
    <location>
        <begin position="18"/>
        <end position="127"/>
    </location>
</feature>
<name>A0ABP1FN80_9CHLO</name>
<reference evidence="2 3" key="1">
    <citation type="submission" date="2024-06" db="EMBL/GenBank/DDBJ databases">
        <authorList>
            <person name="Kraege A."/>
            <person name="Thomma B."/>
        </authorList>
    </citation>
    <scope>NUCLEOTIDE SEQUENCE [LARGE SCALE GENOMIC DNA]</scope>
</reference>
<evidence type="ECO:0000256" key="1">
    <source>
        <dbReference type="SAM" id="SignalP"/>
    </source>
</evidence>
<organism evidence="2 3">
    <name type="scientific">Coccomyxa viridis</name>
    <dbReference type="NCBI Taxonomy" id="1274662"/>
    <lineage>
        <taxon>Eukaryota</taxon>
        <taxon>Viridiplantae</taxon>
        <taxon>Chlorophyta</taxon>
        <taxon>core chlorophytes</taxon>
        <taxon>Trebouxiophyceae</taxon>
        <taxon>Trebouxiophyceae incertae sedis</taxon>
        <taxon>Coccomyxaceae</taxon>
        <taxon>Coccomyxa</taxon>
    </lineage>
</organism>
<proteinExistence type="predicted"/>
<keyword evidence="3" id="KW-1185">Reference proteome</keyword>
<dbReference type="EMBL" id="CAXHTA020000004">
    <property type="protein sequence ID" value="CAL5220619.1"/>
    <property type="molecule type" value="Genomic_DNA"/>
</dbReference>
<keyword evidence="1" id="KW-0732">Signal</keyword>
<comment type="caution">
    <text evidence="2">The sequence shown here is derived from an EMBL/GenBank/DDBJ whole genome shotgun (WGS) entry which is preliminary data.</text>
</comment>